<protein>
    <submittedName>
        <fullName evidence="1">Uncharacterized protein</fullName>
    </submittedName>
</protein>
<dbReference type="AlphaFoldDB" id="A0A0F9RTS5"/>
<comment type="caution">
    <text evidence="1">The sequence shown here is derived from an EMBL/GenBank/DDBJ whole genome shotgun (WGS) entry which is preliminary data.</text>
</comment>
<gene>
    <name evidence="1" type="ORF">LCGC14_0603870</name>
</gene>
<accession>A0A0F9RTS5</accession>
<reference evidence="1" key="1">
    <citation type="journal article" date="2015" name="Nature">
        <title>Complex archaea that bridge the gap between prokaryotes and eukaryotes.</title>
        <authorList>
            <person name="Spang A."/>
            <person name="Saw J.H."/>
            <person name="Jorgensen S.L."/>
            <person name="Zaremba-Niedzwiedzka K."/>
            <person name="Martijn J."/>
            <person name="Lind A.E."/>
            <person name="van Eijk R."/>
            <person name="Schleper C."/>
            <person name="Guy L."/>
            <person name="Ettema T.J."/>
        </authorList>
    </citation>
    <scope>NUCLEOTIDE SEQUENCE</scope>
</reference>
<proteinExistence type="predicted"/>
<organism evidence="1">
    <name type="scientific">marine sediment metagenome</name>
    <dbReference type="NCBI Taxonomy" id="412755"/>
    <lineage>
        <taxon>unclassified sequences</taxon>
        <taxon>metagenomes</taxon>
        <taxon>ecological metagenomes</taxon>
    </lineage>
</organism>
<evidence type="ECO:0000313" key="1">
    <source>
        <dbReference type="EMBL" id="KKN53287.1"/>
    </source>
</evidence>
<sequence>MQAEIIRALRGQLPNFEDVMLRVYRVSEVCCE</sequence>
<dbReference type="EMBL" id="LAZR01000978">
    <property type="protein sequence ID" value="KKN53287.1"/>
    <property type="molecule type" value="Genomic_DNA"/>
</dbReference>
<name>A0A0F9RTS5_9ZZZZ</name>